<protein>
    <recommendedName>
        <fullName evidence="2">Phage portal protein</fullName>
    </recommendedName>
</protein>
<proteinExistence type="predicted"/>
<dbReference type="Pfam" id="PF07230">
    <property type="entry name" value="Portal_T4"/>
    <property type="match status" value="1"/>
</dbReference>
<dbReference type="AlphaFoldDB" id="X1BHZ3"/>
<gene>
    <name evidence="1" type="ORF">S01H4_24192</name>
</gene>
<evidence type="ECO:0008006" key="2">
    <source>
        <dbReference type="Google" id="ProtNLM"/>
    </source>
</evidence>
<sequence length="251" mass="28841">MEFTPEISAALDIYAEESTTPSEKGYILSIQSESTRIKSILGDLFNNILDVDTNLIMWIRNACKYGDNFVYLKIDPEKGVIGCNQLPNIEIERTEGHSYLNQLDNSDGKAHQVEFKWREKDLTFNSWEIAHFRLLGDDRRLPYGTSMLEKARRIWKQLLLAEDAMLVYRTSRAPERRVFKVFVGNMDDKDVEAYIQKVANKFKRDPVVDPQNGNVDLRMNQMAVDQDYFIPVRDQAAPSPIETLPGATNLS</sequence>
<name>X1BHZ3_9ZZZZ</name>
<dbReference type="EMBL" id="BART01011335">
    <property type="protein sequence ID" value="GAG83733.1"/>
    <property type="molecule type" value="Genomic_DNA"/>
</dbReference>
<evidence type="ECO:0000313" key="1">
    <source>
        <dbReference type="EMBL" id="GAG83733.1"/>
    </source>
</evidence>
<feature type="non-terminal residue" evidence="1">
    <location>
        <position position="251"/>
    </location>
</feature>
<organism evidence="1">
    <name type="scientific">marine sediment metagenome</name>
    <dbReference type="NCBI Taxonomy" id="412755"/>
    <lineage>
        <taxon>unclassified sequences</taxon>
        <taxon>metagenomes</taxon>
        <taxon>ecological metagenomes</taxon>
    </lineage>
</organism>
<reference evidence="1" key="1">
    <citation type="journal article" date="2014" name="Front. Microbiol.">
        <title>High frequency of phylogenetically diverse reductive dehalogenase-homologous genes in deep subseafloor sedimentary metagenomes.</title>
        <authorList>
            <person name="Kawai M."/>
            <person name="Futagami T."/>
            <person name="Toyoda A."/>
            <person name="Takaki Y."/>
            <person name="Nishi S."/>
            <person name="Hori S."/>
            <person name="Arai W."/>
            <person name="Tsubouchi T."/>
            <person name="Morono Y."/>
            <person name="Uchiyama I."/>
            <person name="Ito T."/>
            <person name="Fujiyama A."/>
            <person name="Inagaki F."/>
            <person name="Takami H."/>
        </authorList>
    </citation>
    <scope>NUCLEOTIDE SEQUENCE</scope>
    <source>
        <strain evidence="1">Expedition CK06-06</strain>
    </source>
</reference>
<accession>X1BHZ3</accession>
<comment type="caution">
    <text evidence="1">The sequence shown here is derived from an EMBL/GenBank/DDBJ whole genome shotgun (WGS) entry which is preliminary data.</text>
</comment>
<dbReference type="InterPro" id="IPR010823">
    <property type="entry name" value="Portal_Gp20"/>
</dbReference>